<reference evidence="1 2" key="1">
    <citation type="submission" date="2015-11" db="EMBL/GenBank/DDBJ databases">
        <title>Exploring the genomic traits of fungus-feeding bacterial genus Collimonas.</title>
        <authorList>
            <person name="Song C."/>
            <person name="Schmidt R."/>
            <person name="de Jager V."/>
            <person name="Krzyzanowska D."/>
            <person name="Jongedijk E."/>
            <person name="Cankar K."/>
            <person name="Beekwilder J."/>
            <person name="van Veen A."/>
            <person name="de Boer W."/>
            <person name="van Veen J.A."/>
            <person name="Garbeva P."/>
        </authorList>
    </citation>
    <scope>NUCLEOTIDE SEQUENCE [LARGE SCALE GENOMIC DNA]</scope>
    <source>
        <strain evidence="1 2">Ter91</strain>
    </source>
</reference>
<dbReference type="STRING" id="279113.CPter91_2115"/>
<accession>A0A127Q377</accession>
<organism evidence="1 2">
    <name type="scientific">Collimonas pratensis</name>
    <dbReference type="NCBI Taxonomy" id="279113"/>
    <lineage>
        <taxon>Bacteria</taxon>
        <taxon>Pseudomonadati</taxon>
        <taxon>Pseudomonadota</taxon>
        <taxon>Betaproteobacteria</taxon>
        <taxon>Burkholderiales</taxon>
        <taxon>Oxalobacteraceae</taxon>
        <taxon>Collimonas</taxon>
    </lineage>
</organism>
<dbReference type="AlphaFoldDB" id="A0A127Q377"/>
<name>A0A127Q377_9BURK</name>
<proteinExistence type="predicted"/>
<evidence type="ECO:0000313" key="2">
    <source>
        <dbReference type="Proteomes" id="UP000074561"/>
    </source>
</evidence>
<evidence type="ECO:0000313" key="1">
    <source>
        <dbReference type="EMBL" id="AMP04483.1"/>
    </source>
</evidence>
<sequence>MIQTKGFPYKGNAVFPSPEKQDSGKYAACFTIRSGKDGAGEIRYARTMPTNEFDTHDEAISYILDFAGDWIDQNPA</sequence>
<dbReference type="RefSeq" id="WP_061939747.1">
    <property type="nucleotide sequence ID" value="NZ_CP013234.1"/>
</dbReference>
<dbReference type="Proteomes" id="UP000074561">
    <property type="component" value="Chromosome"/>
</dbReference>
<dbReference type="OrthoDB" id="8775335at2"/>
<dbReference type="KEGG" id="cpra:CPter91_2115"/>
<dbReference type="EMBL" id="CP013234">
    <property type="protein sequence ID" value="AMP04483.1"/>
    <property type="molecule type" value="Genomic_DNA"/>
</dbReference>
<protein>
    <submittedName>
        <fullName evidence="1">Uncharacterized protein</fullName>
    </submittedName>
</protein>
<gene>
    <name evidence="1" type="ORF">CPter91_2115</name>
</gene>
<dbReference type="PATRIC" id="fig|279113.9.peg.2100"/>